<protein>
    <recommendedName>
        <fullName evidence="1">DUF5753 domain-containing protein</fullName>
    </recommendedName>
</protein>
<sequence length="235" mass="26855">MTREQLAQRSAFSISLIEKVETGQRLPSEQFAEAMDAVLETGGLLSRIRQFAMTQKATPEWLRSWLDVEQQAERILCFELSFVPGLLQTEEYARELLHGDEAKLAARMERQSVLERGTSYVALIDERSLRYPVGDPSIMAKQLEHLITATERFVIQVIPFGCDTYLHLDGSFSLATVNGREYVYIDSAVQGVLFDNAELIHQTKERWDRIRAEALSRKQSIALMREVAEEWNSKA</sequence>
<organism evidence="2">
    <name type="scientific">Thermocrispum agreste</name>
    <dbReference type="NCBI Taxonomy" id="37925"/>
    <lineage>
        <taxon>Bacteria</taxon>
        <taxon>Bacillati</taxon>
        <taxon>Actinomycetota</taxon>
        <taxon>Actinomycetes</taxon>
        <taxon>Pseudonocardiales</taxon>
        <taxon>Pseudonocardiaceae</taxon>
        <taxon>Thermocrispum</taxon>
    </lineage>
</organism>
<accession>A0A2W4JLY1</accession>
<reference evidence="2" key="1">
    <citation type="submission" date="2018-05" db="EMBL/GenBank/DDBJ databases">
        <authorList>
            <person name="Lanie J.A."/>
            <person name="Ng W.-L."/>
            <person name="Kazmierczak K.M."/>
            <person name="Andrzejewski T.M."/>
            <person name="Davidsen T.M."/>
            <person name="Wayne K.J."/>
            <person name="Tettelin H."/>
            <person name="Glass J.I."/>
            <person name="Rusch D."/>
            <person name="Podicherti R."/>
            <person name="Tsui H.-C.T."/>
            <person name="Winkler M.E."/>
        </authorList>
    </citation>
    <scope>NUCLEOTIDE SEQUENCE</scope>
    <source>
        <strain evidence="2">ZC4RG45</strain>
    </source>
</reference>
<dbReference type="EMBL" id="QGUI01000547">
    <property type="protein sequence ID" value="PZM94777.1"/>
    <property type="molecule type" value="Genomic_DNA"/>
</dbReference>
<dbReference type="AlphaFoldDB" id="A0A2W4JLY1"/>
<evidence type="ECO:0000259" key="1">
    <source>
        <dbReference type="Pfam" id="PF19054"/>
    </source>
</evidence>
<dbReference type="Pfam" id="PF13560">
    <property type="entry name" value="HTH_31"/>
    <property type="match status" value="1"/>
</dbReference>
<name>A0A2W4JLY1_9PSEU</name>
<gene>
    <name evidence="2" type="ORF">DIU77_13545</name>
</gene>
<proteinExistence type="predicted"/>
<dbReference type="STRING" id="1111738.GCA_000427905_01312"/>
<dbReference type="InterPro" id="IPR043917">
    <property type="entry name" value="DUF5753"/>
</dbReference>
<comment type="caution">
    <text evidence="2">The sequence shown here is derived from an EMBL/GenBank/DDBJ whole genome shotgun (WGS) entry which is preliminary data.</text>
</comment>
<dbReference type="Pfam" id="PF19054">
    <property type="entry name" value="DUF5753"/>
    <property type="match status" value="1"/>
</dbReference>
<evidence type="ECO:0000313" key="2">
    <source>
        <dbReference type="EMBL" id="PZM94777.1"/>
    </source>
</evidence>
<feature type="domain" description="DUF5753" evidence="1">
    <location>
        <begin position="63"/>
        <end position="226"/>
    </location>
</feature>